<dbReference type="PANTHER" id="PTHR47506">
    <property type="entry name" value="TRANSCRIPTIONAL REGULATORY PROTEIN"/>
    <property type="match status" value="1"/>
</dbReference>
<dbReference type="InterPro" id="IPR001647">
    <property type="entry name" value="HTH_TetR"/>
</dbReference>
<dbReference type="SUPFAM" id="SSF48498">
    <property type="entry name" value="Tetracyclin repressor-like, C-terminal domain"/>
    <property type="match status" value="1"/>
</dbReference>
<sequence>MASDDATRVLATDKAMRIVDAMRSSVARRGVAGSTFDHVAREAGVSRGLLHYYFGSKEQLLVEVARRDSQVRLEAMTAELAKAQTTEDLSSLWIRSIYATVRHEPEYVTMLLEMYTLSQRQPEVAQELAALSQAMNDAFDRRLQELADEGRIELRAAPAVVAELVIGFGHGLSLRFLSNPGGDMEGVVQAATTAIGRLVRPGPNA</sequence>
<dbReference type="Proteomes" id="UP001277761">
    <property type="component" value="Unassembled WGS sequence"/>
</dbReference>
<dbReference type="InterPro" id="IPR009057">
    <property type="entry name" value="Homeodomain-like_sf"/>
</dbReference>
<name>A0ABU4VH89_9ACTN</name>
<dbReference type="PROSITE" id="PS50977">
    <property type="entry name" value="HTH_TETR_2"/>
    <property type="match status" value="1"/>
</dbReference>
<reference evidence="7 8" key="1">
    <citation type="submission" date="2023-11" db="EMBL/GenBank/DDBJ databases">
        <authorList>
            <person name="Xu M."/>
            <person name="Jiang T."/>
        </authorList>
    </citation>
    <scope>NUCLEOTIDE SEQUENCE [LARGE SCALE GENOMIC DNA]</scope>
    <source>
        <strain evidence="7 8">SD</strain>
    </source>
</reference>
<evidence type="ECO:0000313" key="8">
    <source>
        <dbReference type="Proteomes" id="UP001277761"/>
    </source>
</evidence>
<keyword evidence="1" id="KW-0678">Repressor</keyword>
<dbReference type="PANTHER" id="PTHR47506:SF1">
    <property type="entry name" value="HTH-TYPE TRANSCRIPTIONAL REGULATOR YJDC"/>
    <property type="match status" value="1"/>
</dbReference>
<evidence type="ECO:0000313" key="7">
    <source>
        <dbReference type="EMBL" id="MDX8151182.1"/>
    </source>
</evidence>
<keyword evidence="4" id="KW-0804">Transcription</keyword>
<feature type="domain" description="HTH tetR-type" evidence="6">
    <location>
        <begin position="12"/>
        <end position="72"/>
    </location>
</feature>
<evidence type="ECO:0000256" key="4">
    <source>
        <dbReference type="ARBA" id="ARBA00023163"/>
    </source>
</evidence>
<gene>
    <name evidence="7" type="ORF">SK069_06230</name>
</gene>
<evidence type="ECO:0000256" key="3">
    <source>
        <dbReference type="ARBA" id="ARBA00023125"/>
    </source>
</evidence>
<evidence type="ECO:0000256" key="1">
    <source>
        <dbReference type="ARBA" id="ARBA00022491"/>
    </source>
</evidence>
<dbReference type="Pfam" id="PF00440">
    <property type="entry name" value="TetR_N"/>
    <property type="match status" value="1"/>
</dbReference>
<dbReference type="InterPro" id="IPR039538">
    <property type="entry name" value="BetI_C"/>
</dbReference>
<dbReference type="Pfam" id="PF13977">
    <property type="entry name" value="TetR_C_6"/>
    <property type="match status" value="1"/>
</dbReference>
<dbReference type="PRINTS" id="PR00455">
    <property type="entry name" value="HTHTETR"/>
</dbReference>
<evidence type="ECO:0000256" key="5">
    <source>
        <dbReference type="PROSITE-ProRule" id="PRU00335"/>
    </source>
</evidence>
<dbReference type="InterPro" id="IPR036271">
    <property type="entry name" value="Tet_transcr_reg_TetR-rel_C_sf"/>
</dbReference>
<protein>
    <submittedName>
        <fullName evidence="7">TetR/AcrR family transcriptional regulator</fullName>
    </submittedName>
</protein>
<feature type="DNA-binding region" description="H-T-H motif" evidence="5">
    <location>
        <begin position="35"/>
        <end position="54"/>
    </location>
</feature>
<organism evidence="7 8">
    <name type="scientific">Patulibacter brassicae</name>
    <dbReference type="NCBI Taxonomy" id="1705717"/>
    <lineage>
        <taxon>Bacteria</taxon>
        <taxon>Bacillati</taxon>
        <taxon>Actinomycetota</taxon>
        <taxon>Thermoleophilia</taxon>
        <taxon>Solirubrobacterales</taxon>
        <taxon>Patulibacteraceae</taxon>
        <taxon>Patulibacter</taxon>
    </lineage>
</organism>
<dbReference type="RefSeq" id="WP_319953333.1">
    <property type="nucleotide sequence ID" value="NZ_JAXAVX010000002.1"/>
</dbReference>
<dbReference type="SUPFAM" id="SSF46689">
    <property type="entry name" value="Homeodomain-like"/>
    <property type="match status" value="1"/>
</dbReference>
<keyword evidence="3 5" id="KW-0238">DNA-binding</keyword>
<evidence type="ECO:0000259" key="6">
    <source>
        <dbReference type="PROSITE" id="PS50977"/>
    </source>
</evidence>
<dbReference type="EMBL" id="JAXAVX010000002">
    <property type="protein sequence ID" value="MDX8151182.1"/>
    <property type="molecule type" value="Genomic_DNA"/>
</dbReference>
<evidence type="ECO:0000256" key="2">
    <source>
        <dbReference type="ARBA" id="ARBA00023015"/>
    </source>
</evidence>
<proteinExistence type="predicted"/>
<dbReference type="Gene3D" id="1.10.357.10">
    <property type="entry name" value="Tetracycline Repressor, domain 2"/>
    <property type="match status" value="1"/>
</dbReference>
<keyword evidence="8" id="KW-1185">Reference proteome</keyword>
<keyword evidence="2" id="KW-0805">Transcription regulation</keyword>
<comment type="caution">
    <text evidence="7">The sequence shown here is derived from an EMBL/GenBank/DDBJ whole genome shotgun (WGS) entry which is preliminary data.</text>
</comment>
<accession>A0ABU4VH89</accession>